<keyword evidence="4" id="KW-1133">Transmembrane helix</keyword>
<comment type="subcellular location">
    <subcellularLocation>
        <location evidence="1">Cell membrane</location>
        <topology evidence="1">Multi-pass membrane protein</topology>
    </subcellularLocation>
</comment>
<dbReference type="GO" id="GO:0051606">
    <property type="term" value="P:detection of stimulus"/>
    <property type="evidence" value="ECO:0007669"/>
    <property type="project" value="UniProtKB-ARBA"/>
</dbReference>
<dbReference type="Pfam" id="PF08395">
    <property type="entry name" value="7tm_7"/>
    <property type="match status" value="1"/>
</dbReference>
<evidence type="ECO:0000313" key="7">
    <source>
        <dbReference type="EMBL" id="CAG6743013.1"/>
    </source>
</evidence>
<name>A0A8D8Z8E5_9HEMI</name>
<dbReference type="GO" id="GO:0005886">
    <property type="term" value="C:plasma membrane"/>
    <property type="evidence" value="ECO:0007669"/>
    <property type="project" value="UniProtKB-SubCell"/>
</dbReference>
<protein>
    <recommendedName>
        <fullName evidence="8">Gustatory receptor</fullName>
    </recommendedName>
</protein>
<dbReference type="InterPro" id="IPR013604">
    <property type="entry name" value="7TM_chemorcpt"/>
</dbReference>
<evidence type="ECO:0000256" key="3">
    <source>
        <dbReference type="ARBA" id="ARBA00022692"/>
    </source>
</evidence>
<evidence type="ECO:0000256" key="5">
    <source>
        <dbReference type="ARBA" id="ARBA00023136"/>
    </source>
</evidence>
<keyword evidence="2" id="KW-1003">Cell membrane</keyword>
<dbReference type="PANTHER" id="PTHR21421">
    <property type="entry name" value="GUSTATORY RECEPTOR"/>
    <property type="match status" value="1"/>
</dbReference>
<evidence type="ECO:0008006" key="8">
    <source>
        <dbReference type="Google" id="ProtNLM"/>
    </source>
</evidence>
<evidence type="ECO:0000256" key="2">
    <source>
        <dbReference type="ARBA" id="ARBA00022475"/>
    </source>
</evidence>
<dbReference type="GO" id="GO:0050909">
    <property type="term" value="P:sensory perception of taste"/>
    <property type="evidence" value="ECO:0007669"/>
    <property type="project" value="InterPro"/>
</dbReference>
<accession>A0A8D8Z8E5</accession>
<dbReference type="EMBL" id="HBUF01632610">
    <property type="protein sequence ID" value="CAG6783460.1"/>
    <property type="molecule type" value="Transcribed_RNA"/>
</dbReference>
<dbReference type="AlphaFoldDB" id="A0A8D8Z8E5"/>
<dbReference type="PANTHER" id="PTHR21421:SF29">
    <property type="entry name" value="GUSTATORY RECEPTOR 5A FOR TREHALOSE-RELATED"/>
    <property type="match status" value="1"/>
</dbReference>
<dbReference type="EMBL" id="HBUF01442369">
    <property type="protein sequence ID" value="CAG6743014.1"/>
    <property type="molecule type" value="Transcribed_RNA"/>
</dbReference>
<organism evidence="7">
    <name type="scientific">Cacopsylla melanoneura</name>
    <dbReference type="NCBI Taxonomy" id="428564"/>
    <lineage>
        <taxon>Eukaryota</taxon>
        <taxon>Metazoa</taxon>
        <taxon>Ecdysozoa</taxon>
        <taxon>Arthropoda</taxon>
        <taxon>Hexapoda</taxon>
        <taxon>Insecta</taxon>
        <taxon>Pterygota</taxon>
        <taxon>Neoptera</taxon>
        <taxon>Paraneoptera</taxon>
        <taxon>Hemiptera</taxon>
        <taxon>Sternorrhyncha</taxon>
        <taxon>Psylloidea</taxon>
        <taxon>Psyllidae</taxon>
        <taxon>Psyllinae</taxon>
        <taxon>Cacopsylla</taxon>
    </lineage>
</organism>
<reference evidence="7" key="1">
    <citation type="submission" date="2021-05" db="EMBL/GenBank/DDBJ databases">
        <authorList>
            <person name="Alioto T."/>
            <person name="Alioto T."/>
            <person name="Gomez Garrido J."/>
        </authorList>
    </citation>
    <scope>NUCLEOTIDE SEQUENCE</scope>
</reference>
<keyword evidence="3" id="KW-0812">Transmembrane</keyword>
<dbReference type="GO" id="GO:0038023">
    <property type="term" value="F:signaling receptor activity"/>
    <property type="evidence" value="ECO:0007669"/>
    <property type="project" value="UniProtKB-ARBA"/>
</dbReference>
<keyword evidence="5" id="KW-0472">Membrane</keyword>
<evidence type="ECO:0000256" key="4">
    <source>
        <dbReference type="ARBA" id="ARBA00022989"/>
    </source>
</evidence>
<evidence type="ECO:0000256" key="1">
    <source>
        <dbReference type="ARBA" id="ARBA00004651"/>
    </source>
</evidence>
<dbReference type="EMBL" id="HBUF01442368">
    <property type="protein sequence ID" value="CAG6743013.1"/>
    <property type="molecule type" value="Transcribed_RNA"/>
</dbReference>
<evidence type="ECO:0000256" key="6">
    <source>
        <dbReference type="ARBA" id="ARBA00023170"/>
    </source>
</evidence>
<proteinExistence type="predicted"/>
<keyword evidence="6" id="KW-0675">Receptor</keyword>
<sequence length="203" mass="23646">MNAQHYQVCILLSDAFESLNKNLIRDLQSPTISDAEKIELISKLNEVHHRLCDIIRLVNDLYKYSIMMELLNNGMGLTTMMFHTLDFSVHLSWWLNSSQTISRMIQIVLRLYFLCFSSSEVLTKSKETLNALIKGYELTYEKRVQRQIQAFITRIQNERVAFDICGLFCITSKTFISILRITTSFVLILIQFNPHPSVRKDSN</sequence>